<comment type="caution">
    <text evidence="4">The sequence shown here is derived from an EMBL/GenBank/DDBJ whole genome shotgun (WGS) entry which is preliminary data.</text>
</comment>
<accession>A0AAN8XBA4</accession>
<comment type="similarity">
    <text evidence="1">Belongs to the glutamate-gated ion channel (TC 1.A.10.1) family.</text>
</comment>
<evidence type="ECO:0000259" key="3">
    <source>
        <dbReference type="Pfam" id="PF00060"/>
    </source>
</evidence>
<reference evidence="4 5" key="1">
    <citation type="submission" date="2023-11" db="EMBL/GenBank/DDBJ databases">
        <title>Halocaridina rubra genome assembly.</title>
        <authorList>
            <person name="Smith C."/>
        </authorList>
    </citation>
    <scope>NUCLEOTIDE SEQUENCE [LARGE SCALE GENOMIC DNA]</scope>
    <source>
        <strain evidence="4">EP-1</strain>
        <tissue evidence="4">Whole</tissue>
    </source>
</reference>
<feature type="chain" id="PRO_5043035731" description="Ionotropic glutamate receptor C-terminal domain-containing protein" evidence="2">
    <location>
        <begin position="21"/>
        <end position="240"/>
    </location>
</feature>
<sequence>MSLLLAAVHWFFANWYYKKALVPSSKGKNASSYDKISKVKLENLKEYMRDSPLLVWAAFTQQGWPTFPELGGLRVIVCIAYSLGLMVLAAYSATLVSFLAVTGNGLPFDSLEDMKKLTGYRLGIQKGSVLEELFKAQNILVYWNALIVLHQAQNFLVYWNALIAPYSGTVSTTYSELRAQALKDPKFAYIGSYEVQRLDPIGSCTFRSARQHLVFNDGALAWAKDFPYGPVFDHVYVLFT</sequence>
<feature type="domain" description="Ionotropic glutamate receptor C-terminal" evidence="3">
    <location>
        <begin position="46"/>
        <end position="118"/>
    </location>
</feature>
<dbReference type="GO" id="GO:0015276">
    <property type="term" value="F:ligand-gated monoatomic ion channel activity"/>
    <property type="evidence" value="ECO:0007669"/>
    <property type="project" value="InterPro"/>
</dbReference>
<dbReference type="SUPFAM" id="SSF53850">
    <property type="entry name" value="Periplasmic binding protein-like II"/>
    <property type="match status" value="1"/>
</dbReference>
<dbReference type="GO" id="GO:0016020">
    <property type="term" value="C:membrane"/>
    <property type="evidence" value="ECO:0007669"/>
    <property type="project" value="InterPro"/>
</dbReference>
<name>A0AAN8XBA4_HALRR</name>
<keyword evidence="5" id="KW-1185">Reference proteome</keyword>
<protein>
    <recommendedName>
        <fullName evidence="3">Ionotropic glutamate receptor C-terminal domain-containing protein</fullName>
    </recommendedName>
</protein>
<evidence type="ECO:0000256" key="2">
    <source>
        <dbReference type="SAM" id="SignalP"/>
    </source>
</evidence>
<dbReference type="Proteomes" id="UP001381693">
    <property type="component" value="Unassembled WGS sequence"/>
</dbReference>
<dbReference type="Pfam" id="PF00060">
    <property type="entry name" value="Lig_chan"/>
    <property type="match status" value="1"/>
</dbReference>
<evidence type="ECO:0000256" key="1">
    <source>
        <dbReference type="ARBA" id="ARBA00008685"/>
    </source>
</evidence>
<evidence type="ECO:0000313" key="4">
    <source>
        <dbReference type="EMBL" id="KAK7079616.1"/>
    </source>
</evidence>
<evidence type="ECO:0000313" key="5">
    <source>
        <dbReference type="Proteomes" id="UP001381693"/>
    </source>
</evidence>
<dbReference type="EMBL" id="JAXCGZ010006660">
    <property type="protein sequence ID" value="KAK7079616.1"/>
    <property type="molecule type" value="Genomic_DNA"/>
</dbReference>
<dbReference type="InterPro" id="IPR001320">
    <property type="entry name" value="Iontro_rcpt_C"/>
</dbReference>
<proteinExistence type="inferred from homology"/>
<feature type="signal peptide" evidence="2">
    <location>
        <begin position="1"/>
        <end position="20"/>
    </location>
</feature>
<gene>
    <name evidence="4" type="ORF">SK128_004458</name>
</gene>
<organism evidence="4 5">
    <name type="scientific">Halocaridina rubra</name>
    <name type="common">Hawaiian red shrimp</name>
    <dbReference type="NCBI Taxonomy" id="373956"/>
    <lineage>
        <taxon>Eukaryota</taxon>
        <taxon>Metazoa</taxon>
        <taxon>Ecdysozoa</taxon>
        <taxon>Arthropoda</taxon>
        <taxon>Crustacea</taxon>
        <taxon>Multicrustacea</taxon>
        <taxon>Malacostraca</taxon>
        <taxon>Eumalacostraca</taxon>
        <taxon>Eucarida</taxon>
        <taxon>Decapoda</taxon>
        <taxon>Pleocyemata</taxon>
        <taxon>Caridea</taxon>
        <taxon>Atyoidea</taxon>
        <taxon>Atyidae</taxon>
        <taxon>Halocaridina</taxon>
    </lineage>
</organism>
<keyword evidence="2" id="KW-0732">Signal</keyword>
<dbReference type="Gene3D" id="1.10.287.70">
    <property type="match status" value="1"/>
</dbReference>
<dbReference type="AlphaFoldDB" id="A0AAN8XBA4"/>